<evidence type="ECO:0000313" key="2">
    <source>
        <dbReference type="EMBL" id="MDN4472662.1"/>
    </source>
</evidence>
<dbReference type="InterPro" id="IPR032710">
    <property type="entry name" value="NTF2-like_dom_sf"/>
</dbReference>
<protein>
    <recommendedName>
        <fullName evidence="4">Protein kinase domain-containing protein</fullName>
    </recommendedName>
</protein>
<proteinExistence type="predicted"/>
<sequence>MVAEGEIAQIRRVIGVGEAVYVAAGARAEVVRALGAEELRAPDRVIMQGDAVIALMPVSHGVTLAEVIRASGPLSAGECVWVGTRVARALARLHRAGMAHGVVDAESILIDSGSAVLLDTGAGVASATQPDDVAALGRLLRASARTSDADVMTAWTDPMSADDPSGRPTAAMVARALPGAAEERPVALPGPSVASRMRESLASSEPASEGARRGKGKPASTGPRRPPVGRQERPSDRWSALASRLSTTPRRLAMLSGGAAAALVALTVTAAFLASAEASAAPTGDAAALARGLAQSGAAIGPGDPAQAAARLTERRFDALDAGDATALLATTAEGTPARARAEQQSASVTAGALVYDGLEVSVDATQVQEEGGDSAVVAIEYTMSGYDVTVSGETTHAEPATESVVLELVLDHGRWRVSEVSAN</sequence>
<dbReference type="SUPFAM" id="SSF56112">
    <property type="entry name" value="Protein kinase-like (PK-like)"/>
    <property type="match status" value="1"/>
</dbReference>
<keyword evidence="3" id="KW-1185">Reference proteome</keyword>
<evidence type="ECO:0000256" key="1">
    <source>
        <dbReference type="SAM" id="MobiDB-lite"/>
    </source>
</evidence>
<feature type="region of interest" description="Disordered" evidence="1">
    <location>
        <begin position="182"/>
        <end position="239"/>
    </location>
</feature>
<evidence type="ECO:0008006" key="4">
    <source>
        <dbReference type="Google" id="ProtNLM"/>
    </source>
</evidence>
<gene>
    <name evidence="2" type="ORF">QQX04_06605</name>
</gene>
<dbReference type="SUPFAM" id="SSF54427">
    <property type="entry name" value="NTF2-like"/>
    <property type="match status" value="1"/>
</dbReference>
<comment type="caution">
    <text evidence="2">The sequence shown here is derived from an EMBL/GenBank/DDBJ whole genome shotgun (WGS) entry which is preliminary data.</text>
</comment>
<dbReference type="EMBL" id="JAUHPV010000003">
    <property type="protein sequence ID" value="MDN4472662.1"/>
    <property type="molecule type" value="Genomic_DNA"/>
</dbReference>
<name>A0ABT8G0P4_9MICO</name>
<dbReference type="InterPro" id="IPR011009">
    <property type="entry name" value="Kinase-like_dom_sf"/>
</dbReference>
<dbReference type="RefSeq" id="WP_301127410.1">
    <property type="nucleotide sequence ID" value="NZ_JAUHPV010000003.1"/>
</dbReference>
<evidence type="ECO:0000313" key="3">
    <source>
        <dbReference type="Proteomes" id="UP001172738"/>
    </source>
</evidence>
<dbReference type="Proteomes" id="UP001172738">
    <property type="component" value="Unassembled WGS sequence"/>
</dbReference>
<accession>A0ABT8G0P4</accession>
<reference evidence="2" key="1">
    <citation type="submission" date="2023-06" db="EMBL/GenBank/DDBJ databases">
        <title>SYSU T00b26.</title>
        <authorList>
            <person name="Gao L."/>
            <person name="Fang B.-Z."/>
            <person name="Li W.-J."/>
        </authorList>
    </citation>
    <scope>NUCLEOTIDE SEQUENCE</scope>
    <source>
        <strain evidence="2">SYSU T00b26</strain>
    </source>
</reference>
<dbReference type="Gene3D" id="1.10.510.10">
    <property type="entry name" value="Transferase(Phosphotransferase) domain 1"/>
    <property type="match status" value="1"/>
</dbReference>
<organism evidence="2 3">
    <name type="scientific">Demequina zhanjiangensis</name>
    <dbReference type="NCBI Taxonomy" id="3051659"/>
    <lineage>
        <taxon>Bacteria</taxon>
        <taxon>Bacillati</taxon>
        <taxon>Actinomycetota</taxon>
        <taxon>Actinomycetes</taxon>
        <taxon>Micrococcales</taxon>
        <taxon>Demequinaceae</taxon>
        <taxon>Demequina</taxon>
    </lineage>
</organism>